<comment type="caution">
    <text evidence="3">The sequence shown here is derived from an EMBL/GenBank/DDBJ whole genome shotgun (WGS) entry which is preliminary data.</text>
</comment>
<dbReference type="Gene3D" id="3.40.710.10">
    <property type="entry name" value="DD-peptidase/beta-lactamase superfamily"/>
    <property type="match status" value="1"/>
</dbReference>
<dbReference type="SUPFAM" id="SSF56601">
    <property type="entry name" value="beta-lactamase/transpeptidase-like"/>
    <property type="match status" value="1"/>
</dbReference>
<name>A0ABS3FCT7_9FLAO</name>
<evidence type="ECO:0000256" key="1">
    <source>
        <dbReference type="SAM" id="Phobius"/>
    </source>
</evidence>
<dbReference type="Pfam" id="PF00144">
    <property type="entry name" value="Beta-lactamase"/>
    <property type="match status" value="1"/>
</dbReference>
<dbReference type="RefSeq" id="WP_207026537.1">
    <property type="nucleotide sequence ID" value="NZ_JAFLNM010000001.1"/>
</dbReference>
<gene>
    <name evidence="3" type="ORF">J0654_04895</name>
</gene>
<evidence type="ECO:0000313" key="4">
    <source>
        <dbReference type="Proteomes" id="UP000664807"/>
    </source>
</evidence>
<reference evidence="3 4" key="1">
    <citation type="submission" date="2021-03" db="EMBL/GenBank/DDBJ databases">
        <title>Muricauda lutimaris sp. nov. and Muricauda ruestringensis sp. nov, two marine members of the Flavobacteriaceae isolated from deep sea sediments of Western Pacific.</title>
        <authorList>
            <person name="Zhao S."/>
            <person name="Liu R."/>
        </authorList>
    </citation>
    <scope>NUCLEOTIDE SEQUENCE [LARGE SCALE GENOMIC DNA]</scope>
    <source>
        <strain evidence="3 4">BC31-3-A3</strain>
    </source>
</reference>
<dbReference type="GO" id="GO:0016787">
    <property type="term" value="F:hydrolase activity"/>
    <property type="evidence" value="ECO:0007669"/>
    <property type="project" value="UniProtKB-KW"/>
</dbReference>
<dbReference type="InterPro" id="IPR050789">
    <property type="entry name" value="Diverse_Enzym_Activities"/>
</dbReference>
<dbReference type="PANTHER" id="PTHR43283">
    <property type="entry name" value="BETA-LACTAMASE-RELATED"/>
    <property type="match status" value="1"/>
</dbReference>
<dbReference type="InterPro" id="IPR012338">
    <property type="entry name" value="Beta-lactam/transpept-like"/>
</dbReference>
<feature type="domain" description="Beta-lactamase-related" evidence="2">
    <location>
        <begin position="161"/>
        <end position="420"/>
    </location>
</feature>
<dbReference type="EMBL" id="JAFLNM010000001">
    <property type="protein sequence ID" value="MBO0340968.1"/>
    <property type="molecule type" value="Genomic_DNA"/>
</dbReference>
<organism evidence="3 4">
    <name type="scientific">Flagellimonas profundi</name>
    <dbReference type="NCBI Taxonomy" id="2915620"/>
    <lineage>
        <taxon>Bacteria</taxon>
        <taxon>Pseudomonadati</taxon>
        <taxon>Bacteroidota</taxon>
        <taxon>Flavobacteriia</taxon>
        <taxon>Flavobacteriales</taxon>
        <taxon>Flavobacteriaceae</taxon>
        <taxon>Flagellimonas</taxon>
    </lineage>
</organism>
<dbReference type="PANTHER" id="PTHR43283:SF7">
    <property type="entry name" value="BETA-LACTAMASE-RELATED DOMAIN-CONTAINING PROTEIN"/>
    <property type="match status" value="1"/>
</dbReference>
<evidence type="ECO:0000259" key="2">
    <source>
        <dbReference type="Pfam" id="PF00144"/>
    </source>
</evidence>
<protein>
    <submittedName>
        <fullName evidence="3">Serine hydrolase</fullName>
    </submittedName>
</protein>
<keyword evidence="3" id="KW-0378">Hydrolase</keyword>
<sequence>MKLLKRVLLLLIIVIGAAIYFNYPKLNIISGYAAKNMASGVFVAQRSAASMNQYDNSAPLIEIASTEVNESEESASSTVYGLMERTAVYRDGLGAVLINDDYDPEKLTIRPQRTQLADTIPYPYGQAAPIDSVLPEVNMDQINKAIAMAFAEPETQKTRTLLILYKGHLIAEKYINGFDKDTPILGWSMTKSVLATCYGILEHQGKLEMDWPAPIPEWKDDERKNITLNHLLRMQSGLAWDEDYTGISDVTRMLFLDSDMTQAQRNKKAIAEPTEVWNYSSGTTNLLSGILRQQFRSHQEYLDFPYSALIDKIGMYSMVLEADIAGNYVGSSYAWASTRDWARFGQLHLDRGNWNGEQLFDSTWVDYISEPTANSDGTYGAHFWLNAEGKYPDVPKDMFSCNGFEGQHVFMIPSKDLVVVRTGLAEEPYFDINGVLSNIVKAVP</sequence>
<evidence type="ECO:0000313" key="3">
    <source>
        <dbReference type="EMBL" id="MBO0340968.1"/>
    </source>
</evidence>
<keyword evidence="1" id="KW-0472">Membrane</keyword>
<proteinExistence type="predicted"/>
<dbReference type="InterPro" id="IPR001466">
    <property type="entry name" value="Beta-lactam-related"/>
</dbReference>
<keyword evidence="1" id="KW-1133">Transmembrane helix</keyword>
<accession>A0ABS3FCT7</accession>
<keyword evidence="1" id="KW-0812">Transmembrane</keyword>
<feature type="transmembrane region" description="Helical" evidence="1">
    <location>
        <begin position="7"/>
        <end position="23"/>
    </location>
</feature>
<dbReference type="Proteomes" id="UP000664807">
    <property type="component" value="Unassembled WGS sequence"/>
</dbReference>
<keyword evidence="4" id="KW-1185">Reference proteome</keyword>